<dbReference type="AlphaFoldDB" id="A0AB33ITU9"/>
<feature type="region of interest" description="Disordered" evidence="1">
    <location>
        <begin position="230"/>
        <end position="257"/>
    </location>
</feature>
<evidence type="ECO:0008006" key="3">
    <source>
        <dbReference type="Google" id="ProtNLM"/>
    </source>
</evidence>
<gene>
    <name evidence="2" type="ORF">GTC17253_07630</name>
</gene>
<name>A0AB33ITU9_9BACT</name>
<evidence type="ECO:0000256" key="1">
    <source>
        <dbReference type="SAM" id="MobiDB-lite"/>
    </source>
</evidence>
<dbReference type="InterPro" id="IPR046228">
    <property type="entry name" value="DUF6261"/>
</dbReference>
<evidence type="ECO:0000313" key="2">
    <source>
        <dbReference type="EMBL" id="BFO70797.1"/>
    </source>
</evidence>
<accession>A0AB33ITU9</accession>
<sequence>MSKTIENIRLYRINNGAHYHFMESVAAKAKDDEKVKAKAAPLVTALEQAVKTENDNLLLSQKSALSDTIAEADRQRDNFYRGYRNGVKSFLSFPDSMQQAVAKRLWQHIVDYKIDPRMQLDRETGLMTNFIEDLEGSKAGEVATLSLTPFVAGMKEANDTVRQSLQSRDTEKSGHVMGALRAARLKTDEAYEALVRRVNAHAEIEGDADYAAFIGFVNQQIARYKEQVMKTSPRLTPKGEGGRSGKTGKSDQSASHAEELARLKTMIAEYEQSSHFTPGIVQFTGLAAGKDATRAYQVYLSDQPNDLFWLTVKDGKLKEIVFKVQPGEPGGLATEKIK</sequence>
<reference evidence="2" key="1">
    <citation type="submission" date="2024-07" db="EMBL/GenBank/DDBJ databases">
        <title>Complete genome sequence of Prevotella sp. YM-2024 GTC17253.</title>
        <authorList>
            <person name="Hayashi M."/>
            <person name="Muto Y."/>
            <person name="Tanaka K."/>
            <person name="Niwa H."/>
        </authorList>
    </citation>
    <scope>NUCLEOTIDE SEQUENCE</scope>
    <source>
        <strain evidence="2">GTC17253</strain>
    </source>
</reference>
<dbReference type="EMBL" id="AP035785">
    <property type="protein sequence ID" value="BFO70797.1"/>
    <property type="molecule type" value="Genomic_DNA"/>
</dbReference>
<protein>
    <recommendedName>
        <fullName evidence="3">Hemagglutinin protein HagB</fullName>
    </recommendedName>
</protein>
<organism evidence="2">
    <name type="scientific">Prevotella sp. GTC17253</name>
    <dbReference type="NCBI Taxonomy" id="3236793"/>
    <lineage>
        <taxon>Bacteria</taxon>
        <taxon>Pseudomonadati</taxon>
        <taxon>Bacteroidota</taxon>
        <taxon>Bacteroidia</taxon>
        <taxon>Bacteroidales</taxon>
        <taxon>Prevotellaceae</taxon>
        <taxon>Prevotella</taxon>
    </lineage>
</organism>
<proteinExistence type="predicted"/>
<dbReference type="Pfam" id="PF19775">
    <property type="entry name" value="DUF6261"/>
    <property type="match status" value="1"/>
</dbReference>